<organism evidence="1 2">
    <name type="scientific">Eumeta variegata</name>
    <name type="common">Bagworm moth</name>
    <name type="synonym">Eumeta japonica</name>
    <dbReference type="NCBI Taxonomy" id="151549"/>
    <lineage>
        <taxon>Eukaryota</taxon>
        <taxon>Metazoa</taxon>
        <taxon>Ecdysozoa</taxon>
        <taxon>Arthropoda</taxon>
        <taxon>Hexapoda</taxon>
        <taxon>Insecta</taxon>
        <taxon>Pterygota</taxon>
        <taxon>Neoptera</taxon>
        <taxon>Endopterygota</taxon>
        <taxon>Lepidoptera</taxon>
        <taxon>Glossata</taxon>
        <taxon>Ditrysia</taxon>
        <taxon>Tineoidea</taxon>
        <taxon>Psychidae</taxon>
        <taxon>Oiketicinae</taxon>
        <taxon>Eumeta</taxon>
    </lineage>
</organism>
<evidence type="ECO:0000313" key="2">
    <source>
        <dbReference type="Proteomes" id="UP000299102"/>
    </source>
</evidence>
<gene>
    <name evidence="1" type="ORF">EVAR_103527_1</name>
</gene>
<protein>
    <submittedName>
        <fullName evidence="1">Uncharacterized protein</fullName>
    </submittedName>
</protein>
<keyword evidence="2" id="KW-1185">Reference proteome</keyword>
<dbReference type="EMBL" id="BGZK01001400">
    <property type="protein sequence ID" value="GBP79101.1"/>
    <property type="molecule type" value="Genomic_DNA"/>
</dbReference>
<proteinExistence type="predicted"/>
<name>A0A4C1YRK2_EUMVA</name>
<dbReference type="AlphaFoldDB" id="A0A4C1YRK2"/>
<accession>A0A4C1YRK2</accession>
<evidence type="ECO:0000313" key="1">
    <source>
        <dbReference type="EMBL" id="GBP79101.1"/>
    </source>
</evidence>
<dbReference type="Proteomes" id="UP000299102">
    <property type="component" value="Unassembled WGS sequence"/>
</dbReference>
<sequence length="217" mass="23177">MFLIAIPCCARGRPIIVEWERRKAFGGPLSFGVVYAYAVDAAGGAASTPGLKSQWFARLTPSELIQPNRANLHGALVRGEPSATVTRGAGIDAGSSSNCLTSVGCRARRMPSEGGLSAVAFEAEYLDLKQDRERALGAKRVFRPKICWGLGPKLRLGSEESSASVNTPSKNLTSLDASWTCALKKKLISSLPPRVIKGTLVVRGRSTPRKGSMVKFC</sequence>
<reference evidence="1 2" key="1">
    <citation type="journal article" date="2019" name="Commun. Biol.">
        <title>The bagworm genome reveals a unique fibroin gene that provides high tensile strength.</title>
        <authorList>
            <person name="Kono N."/>
            <person name="Nakamura H."/>
            <person name="Ohtoshi R."/>
            <person name="Tomita M."/>
            <person name="Numata K."/>
            <person name="Arakawa K."/>
        </authorList>
    </citation>
    <scope>NUCLEOTIDE SEQUENCE [LARGE SCALE GENOMIC DNA]</scope>
</reference>
<comment type="caution">
    <text evidence="1">The sequence shown here is derived from an EMBL/GenBank/DDBJ whole genome shotgun (WGS) entry which is preliminary data.</text>
</comment>